<dbReference type="InterPro" id="IPR002501">
    <property type="entry name" value="PsdUridine_synth_N"/>
</dbReference>
<evidence type="ECO:0000313" key="8">
    <source>
        <dbReference type="EMBL" id="PLR84255.1"/>
    </source>
</evidence>
<dbReference type="Pfam" id="PF16198">
    <property type="entry name" value="TruB_C_2"/>
    <property type="match status" value="1"/>
</dbReference>
<dbReference type="CDD" id="cd02573">
    <property type="entry name" value="PseudoU_synth_EcTruB"/>
    <property type="match status" value="1"/>
</dbReference>
<keyword evidence="11" id="KW-1185">Reference proteome</keyword>
<evidence type="ECO:0000313" key="11">
    <source>
        <dbReference type="Proteomes" id="UP000235114"/>
    </source>
</evidence>
<dbReference type="RefSeq" id="WP_101576679.1">
    <property type="nucleotide sequence ID" value="NZ_PGVA01000014.1"/>
</dbReference>
<accession>A0A2N5GP29</accession>
<evidence type="ECO:0000256" key="4">
    <source>
        <dbReference type="ARBA" id="ARBA00023235"/>
    </source>
</evidence>
<dbReference type="EMBL" id="PGVD01000082">
    <property type="protein sequence ID" value="PLR89433.1"/>
    <property type="molecule type" value="Genomic_DNA"/>
</dbReference>
<dbReference type="FunFam" id="3.30.2350.10:FF:000011">
    <property type="entry name" value="tRNA pseudouridine synthase B"/>
    <property type="match status" value="1"/>
</dbReference>
<dbReference type="Proteomes" id="UP000234951">
    <property type="component" value="Unassembled WGS sequence"/>
</dbReference>
<dbReference type="InterPro" id="IPR032819">
    <property type="entry name" value="TruB_C"/>
</dbReference>
<dbReference type="InterPro" id="IPR014780">
    <property type="entry name" value="tRNA_psdUridine_synth_TruB"/>
</dbReference>
<dbReference type="GO" id="GO:0003723">
    <property type="term" value="F:RNA binding"/>
    <property type="evidence" value="ECO:0007669"/>
    <property type="project" value="InterPro"/>
</dbReference>
<sequence>MEGILPLLKPKGMTSHDCVFRLRKILKTKKVGHTGTLDPDVTGVLPVCIGRATKVAEYITDAGKAYEGEVTLGFSTSTEDAAGDVIDKQAVDREISRAEILDVLASLTGEIVQTPPMYSAVKVNGKRLYEYARKGIEVERPTRKVMIYSIELLDDRILFQGEAITFRFRVSCSKGTYIRTLAVMIGEKLGYPAHMSYLTRIQSAQFTIADCLTLEEVETVMAEGKIATVLAPLEAGISHLPKFTISDTLAEKVKNGALLQIPDHLSDESGPILVETEEGRALAVYRHHPRKPGLMKPDKVLRNDDKR</sequence>
<reference evidence="8 10" key="1">
    <citation type="submission" date="2017-11" db="EMBL/GenBank/DDBJ databases">
        <title>Comparitive Functional Genomics of Dry Heat Resistant strains isolated from the Viking Spacecraft.</title>
        <authorList>
            <person name="Seuylemezian A."/>
            <person name="Cooper K."/>
            <person name="Vaishampayan P."/>
        </authorList>
    </citation>
    <scope>NUCLEOTIDE SEQUENCE [LARGE SCALE GENOMIC DNA]</scope>
    <source>
        <strain evidence="8 10">M4.6</strain>
    </source>
</reference>
<evidence type="ECO:0000259" key="6">
    <source>
        <dbReference type="Pfam" id="PF01509"/>
    </source>
</evidence>
<proteinExistence type="inferred from homology"/>
<dbReference type="Proteomes" id="UP000235114">
    <property type="component" value="Unassembled WGS sequence"/>
</dbReference>
<dbReference type="GO" id="GO:1990481">
    <property type="term" value="P:mRNA pseudouridine synthesis"/>
    <property type="evidence" value="ECO:0007669"/>
    <property type="project" value="TreeGrafter"/>
</dbReference>
<evidence type="ECO:0000313" key="9">
    <source>
        <dbReference type="EMBL" id="PLR89433.1"/>
    </source>
</evidence>
<organism evidence="8 10">
    <name type="scientific">Bacillus canaveralius</name>
    <dbReference type="NCBI Taxonomy" id="1403243"/>
    <lineage>
        <taxon>Bacteria</taxon>
        <taxon>Bacillati</taxon>
        <taxon>Bacillota</taxon>
        <taxon>Bacilli</taxon>
        <taxon>Bacillales</taxon>
        <taxon>Bacillaceae</taxon>
        <taxon>Bacillus</taxon>
    </lineage>
</organism>
<dbReference type="NCBIfam" id="TIGR00431">
    <property type="entry name" value="TruB"/>
    <property type="match status" value="1"/>
</dbReference>
<dbReference type="PANTHER" id="PTHR13767:SF2">
    <property type="entry name" value="PSEUDOURIDYLATE SYNTHASE TRUB1"/>
    <property type="match status" value="1"/>
</dbReference>
<evidence type="ECO:0000256" key="5">
    <source>
        <dbReference type="HAMAP-Rule" id="MF_01080"/>
    </source>
</evidence>
<gene>
    <name evidence="5" type="primary">truB</name>
    <name evidence="8" type="ORF">CU635_08075</name>
    <name evidence="9" type="ORF">CVD25_21275</name>
</gene>
<comment type="caution">
    <text evidence="8">The sequence shown here is derived from an EMBL/GenBank/DDBJ whole genome shotgun (WGS) entry which is preliminary data.</text>
</comment>
<keyword evidence="4 5" id="KW-0413">Isomerase</keyword>
<dbReference type="EMBL" id="PGVA01000014">
    <property type="protein sequence ID" value="PLR84255.1"/>
    <property type="molecule type" value="Genomic_DNA"/>
</dbReference>
<feature type="domain" description="tRNA pseudouridylate synthase B C-terminal" evidence="7">
    <location>
        <begin position="179"/>
        <end position="236"/>
    </location>
</feature>
<dbReference type="InterPro" id="IPR020103">
    <property type="entry name" value="PsdUridine_synth_cat_dom_sf"/>
</dbReference>
<feature type="active site" description="Nucleophile" evidence="5">
    <location>
        <position position="38"/>
    </location>
</feature>
<dbReference type="EC" id="5.4.99.25" evidence="5"/>
<dbReference type="GO" id="GO:0031119">
    <property type="term" value="P:tRNA pseudouridine synthesis"/>
    <property type="evidence" value="ECO:0007669"/>
    <property type="project" value="UniProtKB-UniRule"/>
</dbReference>
<dbReference type="AlphaFoldDB" id="A0A2N5GP29"/>
<dbReference type="SUPFAM" id="SSF55120">
    <property type="entry name" value="Pseudouridine synthase"/>
    <property type="match status" value="1"/>
</dbReference>
<evidence type="ECO:0000256" key="2">
    <source>
        <dbReference type="ARBA" id="ARBA00005642"/>
    </source>
</evidence>
<keyword evidence="3 5" id="KW-0819">tRNA processing</keyword>
<comment type="catalytic activity">
    <reaction evidence="1 5">
        <text>uridine(55) in tRNA = pseudouridine(55) in tRNA</text>
        <dbReference type="Rhea" id="RHEA:42532"/>
        <dbReference type="Rhea" id="RHEA-COMP:10101"/>
        <dbReference type="Rhea" id="RHEA-COMP:10102"/>
        <dbReference type="ChEBI" id="CHEBI:65314"/>
        <dbReference type="ChEBI" id="CHEBI:65315"/>
        <dbReference type="EC" id="5.4.99.25"/>
    </reaction>
</comment>
<protein>
    <recommendedName>
        <fullName evidence="5">tRNA pseudouridine synthase B</fullName>
        <ecNumber evidence="5">5.4.99.25</ecNumber>
    </recommendedName>
    <alternativeName>
        <fullName evidence="5">tRNA pseudouridine(55) synthase</fullName>
        <shortName evidence="5">Psi55 synthase</shortName>
    </alternativeName>
    <alternativeName>
        <fullName evidence="5">tRNA pseudouridylate synthase</fullName>
    </alternativeName>
    <alternativeName>
        <fullName evidence="5">tRNA-uridine isomerase</fullName>
    </alternativeName>
</protein>
<feature type="domain" description="Pseudouridine synthase II N-terminal" evidence="6">
    <location>
        <begin position="23"/>
        <end position="178"/>
    </location>
</feature>
<comment type="similarity">
    <text evidence="2 5">Belongs to the pseudouridine synthase TruB family. Type 1 subfamily.</text>
</comment>
<evidence type="ECO:0000256" key="3">
    <source>
        <dbReference type="ARBA" id="ARBA00022694"/>
    </source>
</evidence>
<dbReference type="PANTHER" id="PTHR13767">
    <property type="entry name" value="TRNA-PSEUDOURIDINE SYNTHASE"/>
    <property type="match status" value="1"/>
</dbReference>
<dbReference type="OrthoDB" id="9802309at2"/>
<comment type="function">
    <text evidence="5">Responsible for synthesis of pseudouridine from uracil-55 in the psi GC loop of transfer RNAs.</text>
</comment>
<evidence type="ECO:0000313" key="10">
    <source>
        <dbReference type="Proteomes" id="UP000234951"/>
    </source>
</evidence>
<dbReference type="Gene3D" id="3.30.2350.10">
    <property type="entry name" value="Pseudouridine synthase"/>
    <property type="match status" value="1"/>
</dbReference>
<dbReference type="GO" id="GO:0160148">
    <property type="term" value="F:tRNA pseudouridine(55) synthase activity"/>
    <property type="evidence" value="ECO:0007669"/>
    <property type="project" value="UniProtKB-EC"/>
</dbReference>
<dbReference type="HAMAP" id="MF_01080">
    <property type="entry name" value="TruB_bact"/>
    <property type="match status" value="1"/>
</dbReference>
<evidence type="ECO:0000259" key="7">
    <source>
        <dbReference type="Pfam" id="PF16198"/>
    </source>
</evidence>
<dbReference type="Pfam" id="PF01509">
    <property type="entry name" value="TruB_N"/>
    <property type="match status" value="1"/>
</dbReference>
<name>A0A2N5GP29_9BACI</name>
<reference evidence="9 11" key="2">
    <citation type="submission" date="2017-12" db="EMBL/GenBank/DDBJ databases">
        <title>Comparative Functional Genomics of Dry Heat Resistant strains isolated from the Viking Spacecraft.</title>
        <authorList>
            <person name="Seuylemezian A."/>
            <person name="Cooper K."/>
            <person name="Vaishampayan P."/>
        </authorList>
    </citation>
    <scope>NUCLEOTIDE SEQUENCE [LARGE SCALE GENOMIC DNA]</scope>
    <source>
        <strain evidence="9 11">ATCC 29669</strain>
    </source>
</reference>
<evidence type="ECO:0000256" key="1">
    <source>
        <dbReference type="ARBA" id="ARBA00000385"/>
    </source>
</evidence>